<dbReference type="PANTHER" id="PTHR36452">
    <property type="entry name" value="CHROMOSOME 12, WHOLE GENOME SHOTGUN SEQUENCE"/>
    <property type="match status" value="1"/>
</dbReference>
<reference evidence="2" key="1">
    <citation type="submission" date="2016-10" db="EMBL/GenBank/DDBJ databases">
        <authorList>
            <person name="Varghese N."/>
            <person name="Submissions S."/>
        </authorList>
    </citation>
    <scope>NUCLEOTIDE SEQUENCE [LARGE SCALE GENOMIC DNA]</scope>
    <source>
        <strain evidence="2">CGMCC 4.2126</strain>
    </source>
</reference>
<organism evidence="1 2">
    <name type="scientific">Streptosporangium canum</name>
    <dbReference type="NCBI Taxonomy" id="324952"/>
    <lineage>
        <taxon>Bacteria</taxon>
        <taxon>Bacillati</taxon>
        <taxon>Actinomycetota</taxon>
        <taxon>Actinomycetes</taxon>
        <taxon>Streptosporangiales</taxon>
        <taxon>Streptosporangiaceae</taxon>
        <taxon>Streptosporangium</taxon>
    </lineage>
</organism>
<sequence>MGFEGIPSRAFAFYEGLAADNSRDYWHGHKEVYESSVREPLLALLGEIEDEFGEAKLFRPQRDTRFAKDKSPYKTYQGVTVGAGGSVGYYLQLEAAGLFLGAGFHAFDSAETARYRAAADDGRTGGVLVKITDRLVKDGFELVGERVKTQPRGYPADHPRIELLRHRSLGAERRVPKSKVRGRKALTVVRDDWRRLRPLVDWLLEHVAKG</sequence>
<dbReference type="Proteomes" id="UP000199111">
    <property type="component" value="Unassembled WGS sequence"/>
</dbReference>
<accession>A0A1I3JGE8</accession>
<dbReference type="RefSeq" id="WP_093886177.1">
    <property type="nucleotide sequence ID" value="NZ_FOQY01000004.1"/>
</dbReference>
<evidence type="ECO:0000313" key="1">
    <source>
        <dbReference type="EMBL" id="SFI59180.1"/>
    </source>
</evidence>
<dbReference type="Pfam" id="PF09365">
    <property type="entry name" value="DUF2461"/>
    <property type="match status" value="1"/>
</dbReference>
<dbReference type="PIRSF" id="PIRSF028451">
    <property type="entry name" value="UCP028451"/>
    <property type="match status" value="1"/>
</dbReference>
<dbReference type="NCBIfam" id="TIGR02453">
    <property type="entry name" value="TIGR02453 family protein"/>
    <property type="match status" value="1"/>
</dbReference>
<gene>
    <name evidence="1" type="ORF">SAMN05216275_10412</name>
</gene>
<proteinExistence type="predicted"/>
<protein>
    <submittedName>
        <fullName evidence="1">TIGR02453 family protein</fullName>
    </submittedName>
</protein>
<name>A0A1I3JGE8_9ACTN</name>
<dbReference type="AlphaFoldDB" id="A0A1I3JGE8"/>
<dbReference type="EMBL" id="FOQY01000004">
    <property type="protein sequence ID" value="SFI59180.1"/>
    <property type="molecule type" value="Genomic_DNA"/>
</dbReference>
<dbReference type="GeneID" id="96297202"/>
<keyword evidence="2" id="KW-1185">Reference proteome</keyword>
<dbReference type="PANTHER" id="PTHR36452:SF1">
    <property type="entry name" value="DUF2461 DOMAIN-CONTAINING PROTEIN"/>
    <property type="match status" value="1"/>
</dbReference>
<dbReference type="InterPro" id="IPR012808">
    <property type="entry name" value="CHP02453"/>
</dbReference>
<dbReference type="InterPro" id="IPR015996">
    <property type="entry name" value="UCP028451"/>
</dbReference>
<evidence type="ECO:0000313" key="2">
    <source>
        <dbReference type="Proteomes" id="UP000199111"/>
    </source>
</evidence>